<feature type="compositionally biased region" description="Basic and acidic residues" evidence="1">
    <location>
        <begin position="117"/>
        <end position="131"/>
    </location>
</feature>
<comment type="caution">
    <text evidence="2">The sequence shown here is derived from an EMBL/GenBank/DDBJ whole genome shotgun (WGS) entry which is preliminary data.</text>
</comment>
<feature type="compositionally biased region" description="Basic and acidic residues" evidence="1">
    <location>
        <begin position="59"/>
        <end position="79"/>
    </location>
</feature>
<organism evidence="2 3">
    <name type="scientific">Anaeramoeba flamelloides</name>
    <dbReference type="NCBI Taxonomy" id="1746091"/>
    <lineage>
        <taxon>Eukaryota</taxon>
        <taxon>Metamonada</taxon>
        <taxon>Anaeramoebidae</taxon>
        <taxon>Anaeramoeba</taxon>
    </lineage>
</organism>
<feature type="compositionally biased region" description="Basic residues" evidence="1">
    <location>
        <begin position="187"/>
        <end position="202"/>
    </location>
</feature>
<name>A0ABQ8X6V3_9EUKA</name>
<accession>A0ABQ8X6V3</accession>
<feature type="region of interest" description="Disordered" evidence="1">
    <location>
        <begin position="173"/>
        <end position="202"/>
    </location>
</feature>
<dbReference type="Proteomes" id="UP001150062">
    <property type="component" value="Unassembled WGS sequence"/>
</dbReference>
<dbReference type="EMBL" id="JAOAOG010000336">
    <property type="protein sequence ID" value="KAJ6227358.1"/>
    <property type="molecule type" value="Genomic_DNA"/>
</dbReference>
<evidence type="ECO:0000313" key="3">
    <source>
        <dbReference type="Proteomes" id="UP001150062"/>
    </source>
</evidence>
<feature type="region of interest" description="Disordered" evidence="1">
    <location>
        <begin position="59"/>
        <end position="139"/>
    </location>
</feature>
<reference evidence="2" key="1">
    <citation type="submission" date="2022-08" db="EMBL/GenBank/DDBJ databases">
        <title>Novel sulfate-reducing endosymbionts in the free-living metamonad Anaeramoeba.</title>
        <authorList>
            <person name="Jerlstrom-Hultqvist J."/>
            <person name="Cepicka I."/>
            <person name="Gallot-Lavallee L."/>
            <person name="Salas-Leiva D."/>
            <person name="Curtis B.A."/>
            <person name="Zahonova K."/>
            <person name="Pipaliya S."/>
            <person name="Dacks J."/>
            <person name="Roger A.J."/>
        </authorList>
    </citation>
    <scope>NUCLEOTIDE SEQUENCE</scope>
    <source>
        <strain evidence="2">Schooner1</strain>
    </source>
</reference>
<proteinExistence type="predicted"/>
<gene>
    <name evidence="2" type="ORF">M0813_09939</name>
</gene>
<protein>
    <submittedName>
        <fullName evidence="2">Uncharacterized protein</fullName>
    </submittedName>
</protein>
<evidence type="ECO:0000256" key="1">
    <source>
        <dbReference type="SAM" id="MobiDB-lite"/>
    </source>
</evidence>
<sequence>MKTNKNVETLPLINSPQFSCMSPNTKIFKLSKAFDDQSKKITNSKSQITKLTELTKLMEKTHQKEKDTLEKLENKKLKQQDTTNSRNSIRQPKGIKHKKMKQDETNLQTGGKKKSFRKELENNKENINENKNKKKNKKSKLLKIRKYSCDFILSKRIKNNIEGYGPISFCGEPLRENKNNDQQFHQPKNKQKKKKKIFKKRK</sequence>
<keyword evidence="3" id="KW-1185">Reference proteome</keyword>
<feature type="compositionally biased region" description="Polar residues" evidence="1">
    <location>
        <begin position="80"/>
        <end position="90"/>
    </location>
</feature>
<evidence type="ECO:0000313" key="2">
    <source>
        <dbReference type="EMBL" id="KAJ6227358.1"/>
    </source>
</evidence>